<evidence type="ECO:0000313" key="2">
    <source>
        <dbReference type="Proteomes" id="UP001165064"/>
    </source>
</evidence>
<accession>A0ACB5SRW2</accession>
<sequence>MICRATLEIVSEFTSYNFSLFTSQQQQQQQQQHQQQQQQQRWESTPSLTAAQKDTLARDITIREIQKALKQHLASNPESAPGKDGISYRFINKAFSVTGSLLVEVFNNLFTATELPETMKDNATTTLC</sequence>
<keyword evidence="2" id="KW-1185">Reference proteome</keyword>
<name>A0ACB5SRW2_AMBMO</name>
<evidence type="ECO:0000313" key="1">
    <source>
        <dbReference type="EMBL" id="GME70974.1"/>
    </source>
</evidence>
<comment type="caution">
    <text evidence="1">The sequence shown here is derived from an EMBL/GenBank/DDBJ whole genome shotgun (WGS) entry which is preliminary data.</text>
</comment>
<organism evidence="1 2">
    <name type="scientific">Ambrosiozyma monospora</name>
    <name type="common">Yeast</name>
    <name type="synonym">Endomycopsis monosporus</name>
    <dbReference type="NCBI Taxonomy" id="43982"/>
    <lineage>
        <taxon>Eukaryota</taxon>
        <taxon>Fungi</taxon>
        <taxon>Dikarya</taxon>
        <taxon>Ascomycota</taxon>
        <taxon>Saccharomycotina</taxon>
        <taxon>Pichiomycetes</taxon>
        <taxon>Pichiales</taxon>
        <taxon>Pichiaceae</taxon>
        <taxon>Ambrosiozyma</taxon>
    </lineage>
</organism>
<protein>
    <submittedName>
        <fullName evidence="1">Unnamed protein product</fullName>
    </submittedName>
</protein>
<gene>
    <name evidence="1" type="ORF">Amon02_000040300</name>
</gene>
<reference evidence="1" key="1">
    <citation type="submission" date="2023-04" db="EMBL/GenBank/DDBJ databases">
        <title>Ambrosiozyma monospora NBRC 10751.</title>
        <authorList>
            <person name="Ichikawa N."/>
            <person name="Sato H."/>
            <person name="Tonouchi N."/>
        </authorList>
    </citation>
    <scope>NUCLEOTIDE SEQUENCE</scope>
    <source>
        <strain evidence="1">NBRC 10751</strain>
    </source>
</reference>
<dbReference type="EMBL" id="BSXS01000126">
    <property type="protein sequence ID" value="GME70974.1"/>
    <property type="molecule type" value="Genomic_DNA"/>
</dbReference>
<proteinExistence type="predicted"/>
<dbReference type="Proteomes" id="UP001165064">
    <property type="component" value="Unassembled WGS sequence"/>
</dbReference>